<reference evidence="2" key="1">
    <citation type="journal article" date="2019" name="Int. J. Syst. Evol. Microbiol.">
        <title>The Global Catalogue of Microorganisms (GCM) 10K type strain sequencing project: providing services to taxonomists for standard genome sequencing and annotation.</title>
        <authorList>
            <consortium name="The Broad Institute Genomics Platform"/>
            <consortium name="The Broad Institute Genome Sequencing Center for Infectious Disease"/>
            <person name="Wu L."/>
            <person name="Ma J."/>
        </authorList>
    </citation>
    <scope>NUCLEOTIDE SEQUENCE [LARGE SCALE GENOMIC DNA]</scope>
    <source>
        <strain evidence="2">JCM 14331</strain>
    </source>
</reference>
<dbReference type="RefSeq" id="WP_226765441.1">
    <property type="nucleotide sequence ID" value="NZ_BAAAEO010000001.1"/>
</dbReference>
<evidence type="ECO:0000313" key="1">
    <source>
        <dbReference type="EMBL" id="GAA0542231.1"/>
    </source>
</evidence>
<comment type="caution">
    <text evidence="1">The sequence shown here is derived from an EMBL/GenBank/DDBJ whole genome shotgun (WGS) entry which is preliminary data.</text>
</comment>
<keyword evidence="2" id="KW-1185">Reference proteome</keyword>
<protein>
    <submittedName>
        <fullName evidence="1">Uncharacterized protein</fullName>
    </submittedName>
</protein>
<sequence>MFIAEQCGLDIGEVLVKLDMEKAKSPAVREALGSVLKRIAGAVAAIALITGLMTTPASDEGPNIMEVTERAKCPFLLLNIYL</sequence>
<organism evidence="1 2">
    <name type="scientific">Rheinheimera aquimaris</name>
    <dbReference type="NCBI Taxonomy" id="412437"/>
    <lineage>
        <taxon>Bacteria</taxon>
        <taxon>Pseudomonadati</taxon>
        <taxon>Pseudomonadota</taxon>
        <taxon>Gammaproteobacteria</taxon>
        <taxon>Chromatiales</taxon>
        <taxon>Chromatiaceae</taxon>
        <taxon>Rheinheimera</taxon>
    </lineage>
</organism>
<proteinExistence type="predicted"/>
<accession>A0ABP3NH18</accession>
<dbReference type="EMBL" id="BAAAEO010000001">
    <property type="protein sequence ID" value="GAA0542231.1"/>
    <property type="molecule type" value="Genomic_DNA"/>
</dbReference>
<dbReference type="Proteomes" id="UP001501169">
    <property type="component" value="Unassembled WGS sequence"/>
</dbReference>
<name>A0ABP3NH18_9GAMM</name>
<gene>
    <name evidence="1" type="ORF">GCM10009098_07390</name>
</gene>
<evidence type="ECO:0000313" key="2">
    <source>
        <dbReference type="Proteomes" id="UP001501169"/>
    </source>
</evidence>